<feature type="domain" description="Replication initiator A N-terminal" evidence="2">
    <location>
        <begin position="11"/>
        <end position="89"/>
    </location>
</feature>
<dbReference type="AlphaFoldDB" id="A0A089QFI7"/>
<evidence type="ECO:0000259" key="2">
    <source>
        <dbReference type="Pfam" id="PF06970"/>
    </source>
</evidence>
<dbReference type="Pfam" id="PF06970">
    <property type="entry name" value="RepA_N"/>
    <property type="match status" value="1"/>
</dbReference>
<dbReference type="EMBL" id="CP007649">
    <property type="protein sequence ID" value="AIR11794.1"/>
    <property type="molecule type" value="Genomic_DNA"/>
</dbReference>
<gene>
    <name evidence="3" type="ORF">LSJ_4017</name>
</gene>
<geneLocation type="plasmid" evidence="3 4">
    <name>pLMP1046</name>
</geneLocation>
<feature type="compositionally biased region" description="Basic and acidic residues" evidence="1">
    <location>
        <begin position="126"/>
        <end position="151"/>
    </location>
</feature>
<feature type="region of interest" description="Disordered" evidence="1">
    <location>
        <begin position="113"/>
        <end position="155"/>
    </location>
</feature>
<dbReference type="InterPro" id="IPR010724">
    <property type="entry name" value="RepA_N"/>
</dbReference>
<evidence type="ECO:0000313" key="4">
    <source>
        <dbReference type="Proteomes" id="UP000029488"/>
    </source>
</evidence>
<organism evidence="3 4">
    <name type="scientific">Ligilactobacillus salivarius</name>
    <dbReference type="NCBI Taxonomy" id="1624"/>
    <lineage>
        <taxon>Bacteria</taxon>
        <taxon>Bacillati</taxon>
        <taxon>Bacillota</taxon>
        <taxon>Bacilli</taxon>
        <taxon>Lactobacillales</taxon>
        <taxon>Lactobacillaceae</taxon>
        <taxon>Ligilactobacillus</taxon>
    </lineage>
</organism>
<dbReference type="Proteomes" id="UP000029488">
    <property type="component" value="Plasmid pLMP1046"/>
</dbReference>
<reference evidence="3 4" key="1">
    <citation type="journal article" date="2014" name="BMC Genomics">
        <title>Unusual genome complexity in Lactobacillus salivarius JCM1046.</title>
        <authorList>
            <person name="Raftis E.J."/>
            <person name="Forde B.M."/>
            <person name="Claesson M.J."/>
            <person name="O'Toole P.W."/>
        </authorList>
    </citation>
    <scope>NUCLEOTIDE SEQUENCE [LARGE SCALE GENOMIC DNA]</scope>
    <source>
        <strain evidence="3 4">JCM1046</strain>
        <plasmid evidence="3 4">pLMP1046</plasmid>
    </source>
</reference>
<dbReference type="KEGG" id="lsj:LSJ_4017"/>
<evidence type="ECO:0000256" key="1">
    <source>
        <dbReference type="SAM" id="MobiDB-lite"/>
    </source>
</evidence>
<name>A0A089QFI7_9LACO</name>
<proteinExistence type="predicted"/>
<evidence type="ECO:0000313" key="3">
    <source>
        <dbReference type="EMBL" id="AIR11794.1"/>
    </source>
</evidence>
<accession>A0A089QFI7</accession>
<dbReference type="RefSeq" id="WP_044005937.1">
    <property type="nucleotide sequence ID" value="NZ_CP007649.1"/>
</dbReference>
<keyword evidence="3" id="KW-0614">Plasmid</keyword>
<protein>
    <submittedName>
        <fullName evidence="3">RepA plasmid replication protein</fullName>
    </submittedName>
</protein>
<sequence>MTNTTNEGLVFTPLYEELFYNTRYKGLSAEAKLLYSFYYKRHKLSAHVYSMGNTMYADKNGIFIVFSNEEATELLGYSNRKITNLKNELINFGLIKTKRCGLYHLKIYVQPIQTDDDNNSDNDNSSYKDDSNLDNTKRENSNNTKAEKDNANKQNMRNSKIYNKYIYTRDTKETKQEKIKINKNSSNTFEKQALESLKNKVSPILSLNAFGRISVLAQGQYEKAKWLIDTIFKAKSQIESRLLSSDRWLYSQEGNEAIRFETNNFLSRGVESALLQITEIIYRQHEEIKNIKGFIYVYLRKFMSSAVKKYLTQNFELSEDTIIELNELVNFKKSVQSIG</sequence>